<evidence type="ECO:0000256" key="1">
    <source>
        <dbReference type="ARBA" id="ARBA00023016"/>
    </source>
</evidence>
<sequence>MALTSFGNFGPRVGSLTTRDPYWGDTFYDDALSRFRRDVDRILNDFRSDAFNAGRWSNNLWSPTTYRSDVTFQPRVDARDVGDAFVVHAELPGVPKENINLDIRGDNLIISGESSRDDSYDTGTGYVRERSFGRFSRTIPLPFNVNTEKGEAKYDRGVLEIKMVDIALNLADEYFLDDIYARFYPITDNTTTTNLQSALPQLMKHPKFLKNQIRKEIKLSTTGFPVTTLVTVPWFLGEVRGYSKLYDNINDYGILYGIFSIVLFLFFTDMFPTPFSSHAFHPLDGYLQSCPYHLFVYLFPLQKIIYIGLFVFVNLWTIMIHDGEYISSGSFINGAAHHTLHHLYFNYNYGQYFTIWDKIGGSHRFPGDEQFDIKKKRDKKVWEKQASEVDTFDEYGKEKKKINCEYLILLFDIY</sequence>
<dbReference type="Pfam" id="PF04116">
    <property type="entry name" value="FA_hydroxylase"/>
    <property type="match status" value="1"/>
</dbReference>
<organism evidence="6 7">
    <name type="scientific">Cetraspora pellucida</name>
    <dbReference type="NCBI Taxonomy" id="1433469"/>
    <lineage>
        <taxon>Eukaryota</taxon>
        <taxon>Fungi</taxon>
        <taxon>Fungi incertae sedis</taxon>
        <taxon>Mucoromycota</taxon>
        <taxon>Glomeromycotina</taxon>
        <taxon>Glomeromycetes</taxon>
        <taxon>Diversisporales</taxon>
        <taxon>Gigasporaceae</taxon>
        <taxon>Cetraspora</taxon>
    </lineage>
</organism>
<protein>
    <submittedName>
        <fullName evidence="6">24191_t:CDS:1</fullName>
    </submittedName>
</protein>
<dbReference type="Proteomes" id="UP000789759">
    <property type="component" value="Unassembled WGS sequence"/>
</dbReference>
<reference evidence="6" key="1">
    <citation type="submission" date="2021-06" db="EMBL/GenBank/DDBJ databases">
        <authorList>
            <person name="Kallberg Y."/>
            <person name="Tangrot J."/>
            <person name="Rosling A."/>
        </authorList>
    </citation>
    <scope>NUCLEOTIDE SEQUENCE</scope>
    <source>
        <strain evidence="6">FL966</strain>
    </source>
</reference>
<dbReference type="InterPro" id="IPR002068">
    <property type="entry name" value="A-crystallin/Hsp20_dom"/>
</dbReference>
<dbReference type="CDD" id="cd06464">
    <property type="entry name" value="ACD_sHsps-like"/>
    <property type="match status" value="1"/>
</dbReference>
<evidence type="ECO:0000256" key="3">
    <source>
        <dbReference type="RuleBase" id="RU003616"/>
    </source>
</evidence>
<name>A0A9N9EZT3_9GLOM</name>
<dbReference type="SUPFAM" id="SSF49764">
    <property type="entry name" value="HSP20-like chaperones"/>
    <property type="match status" value="1"/>
</dbReference>
<keyword evidence="1" id="KW-0346">Stress response</keyword>
<comment type="similarity">
    <text evidence="2 3">Belongs to the small heat shock protein (HSP20) family.</text>
</comment>
<dbReference type="PANTHER" id="PTHR11527">
    <property type="entry name" value="HEAT-SHOCK PROTEIN 20 FAMILY MEMBER"/>
    <property type="match status" value="1"/>
</dbReference>
<evidence type="ECO:0000256" key="4">
    <source>
        <dbReference type="SAM" id="Phobius"/>
    </source>
</evidence>
<feature type="transmembrane region" description="Helical" evidence="4">
    <location>
        <begin position="292"/>
        <end position="316"/>
    </location>
</feature>
<proteinExistence type="inferred from homology"/>
<dbReference type="InterPro" id="IPR006694">
    <property type="entry name" value="Fatty_acid_hydroxylase"/>
</dbReference>
<keyword evidence="7" id="KW-1185">Reference proteome</keyword>
<evidence type="ECO:0000256" key="2">
    <source>
        <dbReference type="PROSITE-ProRule" id="PRU00285"/>
    </source>
</evidence>
<dbReference type="GO" id="GO:0016491">
    <property type="term" value="F:oxidoreductase activity"/>
    <property type="evidence" value="ECO:0007669"/>
    <property type="project" value="InterPro"/>
</dbReference>
<keyword evidence="4" id="KW-0472">Membrane</keyword>
<evidence type="ECO:0000313" key="6">
    <source>
        <dbReference type="EMBL" id="CAG8500862.1"/>
    </source>
</evidence>
<dbReference type="PROSITE" id="PS01031">
    <property type="entry name" value="SHSP"/>
    <property type="match status" value="1"/>
</dbReference>
<dbReference type="InterPro" id="IPR031107">
    <property type="entry name" value="Small_HSP"/>
</dbReference>
<evidence type="ECO:0000313" key="7">
    <source>
        <dbReference type="Proteomes" id="UP000789759"/>
    </source>
</evidence>
<comment type="caution">
    <text evidence="6">The sequence shown here is derived from an EMBL/GenBank/DDBJ whole genome shotgun (WGS) entry which is preliminary data.</text>
</comment>
<accession>A0A9N9EZT3</accession>
<evidence type="ECO:0000259" key="5">
    <source>
        <dbReference type="PROSITE" id="PS01031"/>
    </source>
</evidence>
<dbReference type="EMBL" id="CAJVQA010001057">
    <property type="protein sequence ID" value="CAG8500862.1"/>
    <property type="molecule type" value="Genomic_DNA"/>
</dbReference>
<dbReference type="Pfam" id="PF00011">
    <property type="entry name" value="HSP20"/>
    <property type="match status" value="1"/>
</dbReference>
<dbReference type="GO" id="GO:0008610">
    <property type="term" value="P:lipid biosynthetic process"/>
    <property type="evidence" value="ECO:0007669"/>
    <property type="project" value="InterPro"/>
</dbReference>
<keyword evidence="4" id="KW-0812">Transmembrane</keyword>
<keyword evidence="4" id="KW-1133">Transmembrane helix</keyword>
<dbReference type="OrthoDB" id="6354873at2759"/>
<feature type="transmembrane region" description="Helical" evidence="4">
    <location>
        <begin position="253"/>
        <end position="272"/>
    </location>
</feature>
<dbReference type="Gene3D" id="2.60.40.790">
    <property type="match status" value="1"/>
</dbReference>
<gene>
    <name evidence="6" type="ORF">CPELLU_LOCUS2441</name>
</gene>
<dbReference type="AlphaFoldDB" id="A0A9N9EZT3"/>
<dbReference type="GO" id="GO:0005506">
    <property type="term" value="F:iron ion binding"/>
    <property type="evidence" value="ECO:0007669"/>
    <property type="project" value="InterPro"/>
</dbReference>
<dbReference type="InterPro" id="IPR008978">
    <property type="entry name" value="HSP20-like_chaperone"/>
</dbReference>
<feature type="domain" description="SHSP" evidence="5">
    <location>
        <begin position="67"/>
        <end position="182"/>
    </location>
</feature>